<gene>
    <name evidence="4" type="ORF">DCAR_0102837</name>
</gene>
<organism evidence="4 5">
    <name type="scientific">Daucus carota subsp. sativus</name>
    <name type="common">Carrot</name>
    <dbReference type="NCBI Taxonomy" id="79200"/>
    <lineage>
        <taxon>Eukaryota</taxon>
        <taxon>Viridiplantae</taxon>
        <taxon>Streptophyta</taxon>
        <taxon>Embryophyta</taxon>
        <taxon>Tracheophyta</taxon>
        <taxon>Spermatophyta</taxon>
        <taxon>Magnoliopsida</taxon>
        <taxon>eudicotyledons</taxon>
        <taxon>Gunneridae</taxon>
        <taxon>Pentapetalae</taxon>
        <taxon>asterids</taxon>
        <taxon>campanulids</taxon>
        <taxon>Apiales</taxon>
        <taxon>Apiaceae</taxon>
        <taxon>Apioideae</taxon>
        <taxon>Scandiceae</taxon>
        <taxon>Daucinae</taxon>
        <taxon>Daucus</taxon>
        <taxon>Daucus sect. Daucus</taxon>
    </lineage>
</organism>
<evidence type="ECO:0000313" key="4">
    <source>
        <dbReference type="EMBL" id="WOG83660.1"/>
    </source>
</evidence>
<feature type="compositionally biased region" description="Basic and acidic residues" evidence="2">
    <location>
        <begin position="154"/>
        <end position="163"/>
    </location>
</feature>
<reference evidence="4" key="1">
    <citation type="journal article" date="2016" name="Nat. Genet.">
        <title>A high-quality carrot genome assembly provides new insights into carotenoid accumulation and asterid genome evolution.</title>
        <authorList>
            <person name="Iorizzo M."/>
            <person name="Ellison S."/>
            <person name="Senalik D."/>
            <person name="Zeng P."/>
            <person name="Satapoomin P."/>
            <person name="Huang J."/>
            <person name="Bowman M."/>
            <person name="Iovene M."/>
            <person name="Sanseverino W."/>
            <person name="Cavagnaro P."/>
            <person name="Yildiz M."/>
            <person name="Macko-Podgorni A."/>
            <person name="Moranska E."/>
            <person name="Grzebelus E."/>
            <person name="Grzebelus D."/>
            <person name="Ashrafi H."/>
            <person name="Zheng Z."/>
            <person name="Cheng S."/>
            <person name="Spooner D."/>
            <person name="Van Deynze A."/>
            <person name="Simon P."/>
        </authorList>
    </citation>
    <scope>NUCLEOTIDE SEQUENCE</scope>
    <source>
        <tissue evidence="4">Leaf</tissue>
    </source>
</reference>
<protein>
    <recommendedName>
        <fullName evidence="3">FAF domain-containing protein</fullName>
    </recommendedName>
</protein>
<dbReference type="AlphaFoldDB" id="A0AAF0W5J9"/>
<dbReference type="Pfam" id="PF11250">
    <property type="entry name" value="FAF"/>
    <property type="match status" value="1"/>
</dbReference>
<dbReference type="Proteomes" id="UP000077755">
    <property type="component" value="Chromosome 1"/>
</dbReference>
<feature type="region of interest" description="Disordered" evidence="2">
    <location>
        <begin position="130"/>
        <end position="163"/>
    </location>
</feature>
<reference evidence="4" key="2">
    <citation type="submission" date="2022-03" db="EMBL/GenBank/DDBJ databases">
        <title>Draft title - Genomic analysis of global carrot germplasm unveils the trajectory of domestication and the origin of high carotenoid orange carrot.</title>
        <authorList>
            <person name="Iorizzo M."/>
            <person name="Ellison S."/>
            <person name="Senalik D."/>
            <person name="Macko-Podgorni A."/>
            <person name="Grzebelus D."/>
            <person name="Bostan H."/>
            <person name="Rolling W."/>
            <person name="Curaba J."/>
            <person name="Simon P."/>
        </authorList>
    </citation>
    <scope>NUCLEOTIDE SEQUENCE</scope>
    <source>
        <tissue evidence="4">Leaf</tissue>
    </source>
</reference>
<accession>A0AAF0W5J9</accession>
<dbReference type="InterPro" id="IPR046431">
    <property type="entry name" value="FAF_dom"/>
</dbReference>
<evidence type="ECO:0000256" key="2">
    <source>
        <dbReference type="SAM" id="MobiDB-lite"/>
    </source>
</evidence>
<name>A0AAF0W5J9_DAUCS</name>
<evidence type="ECO:0000259" key="3">
    <source>
        <dbReference type="Pfam" id="PF11250"/>
    </source>
</evidence>
<sequence>MEKQGITSVLRCDDSQGLKPAEGTSFRRTLSADMSSKTWLAQNGFKHPTMKKIASSGQLAIISALDSLSEGEGRVRVQKQDDVWGTIISQKKSDEAELPPPYVHPLLKKSSSTLSEKSLEICTENLGSETGSDGFSSYSSSEANSEASDFDKEEESRHEDIKNHLGDEFPVVAKYSYSGAADKKMMQKHRSFPPPLSSLARSNNEGPHVHMHSQRVNGRLVLQAVAVPSTKNFQAQREDGRLRLTLLSTTSPEEKEDEEHPVFDEVVDAKGDDKQVEEDLEEMFEIFKEDENNAQIGGQVEEDKGSVMKLERPKMKSGTINVHRSALMMKKLVAIENQNSTWSDNFNYKTPAKMIEDAMTKELTLLPQSLPPLPRATRLMPGTQAGTATAASYNSYEYFWRAKPGTTSIKNELPRPVTTILKKQLTRPATTNLKNQLAHHVSPHRNNITNGVIGVFKPKGIEQKEIVVLRNCKEARKSLLFWDAHCIATS</sequence>
<evidence type="ECO:0000256" key="1">
    <source>
        <dbReference type="ARBA" id="ARBA00008690"/>
    </source>
</evidence>
<feature type="domain" description="FAF" evidence="3">
    <location>
        <begin position="191"/>
        <end position="246"/>
    </location>
</feature>
<keyword evidence="5" id="KW-1185">Reference proteome</keyword>
<dbReference type="EMBL" id="CP093343">
    <property type="protein sequence ID" value="WOG83660.1"/>
    <property type="molecule type" value="Genomic_DNA"/>
</dbReference>
<proteinExistence type="inferred from homology"/>
<comment type="similarity">
    <text evidence="1">Belongs to the fantastic four family.</text>
</comment>
<dbReference type="PANTHER" id="PTHR33155:SF3">
    <property type="entry name" value="PROTEIN FAF-LIKE, CHLOROPLASTIC"/>
    <property type="match status" value="1"/>
</dbReference>
<feature type="compositionally biased region" description="Low complexity" evidence="2">
    <location>
        <begin position="130"/>
        <end position="147"/>
    </location>
</feature>
<evidence type="ECO:0000313" key="5">
    <source>
        <dbReference type="Proteomes" id="UP000077755"/>
    </source>
</evidence>
<dbReference type="InterPro" id="IPR021410">
    <property type="entry name" value="FAF"/>
</dbReference>
<dbReference type="PANTHER" id="PTHR33155">
    <property type="entry name" value="FANTASTIC FOUR-LIKE PROTEIN (DUF3049)"/>
    <property type="match status" value="1"/>
</dbReference>